<keyword evidence="2" id="KW-1185">Reference proteome</keyword>
<evidence type="ECO:0000313" key="2">
    <source>
        <dbReference type="Proteomes" id="UP000245137"/>
    </source>
</evidence>
<dbReference type="EMBL" id="PUIV01000006">
    <property type="protein sequence ID" value="PWB94681.1"/>
    <property type="molecule type" value="Genomic_DNA"/>
</dbReference>
<dbReference type="Proteomes" id="UP000245137">
    <property type="component" value="Unassembled WGS sequence"/>
</dbReference>
<accession>A0A2U1SST7</accession>
<organism evidence="1 2">
    <name type="scientific">Methylosinus sporium</name>
    <dbReference type="NCBI Taxonomy" id="428"/>
    <lineage>
        <taxon>Bacteria</taxon>
        <taxon>Pseudomonadati</taxon>
        <taxon>Pseudomonadota</taxon>
        <taxon>Alphaproteobacteria</taxon>
        <taxon>Hyphomicrobiales</taxon>
        <taxon>Methylocystaceae</taxon>
        <taxon>Methylosinus</taxon>
    </lineage>
</organism>
<proteinExistence type="predicted"/>
<sequence>MEGGGPMIIAPHAIIRYLERIEGFDVEGARQRLRPAALRTIGDAALVALLEQEEPALIARVSETMMRACADAAGSGAVSLVSAGVKYVFRGRAIVTVMRPGARIKKRKRERETIA</sequence>
<protein>
    <submittedName>
        <fullName evidence="1">Uncharacterized protein</fullName>
    </submittedName>
</protein>
<reference evidence="1 2" key="1">
    <citation type="journal article" date="2018" name="Appl. Microbiol. Biotechnol.">
        <title>Co-cultivation of the strictly anaerobic methanogen Methanosarcina barkeri with aerobic methanotrophs in an oxygen-limited membrane bioreactor.</title>
        <authorList>
            <person name="In 't Zandt M.H."/>
            <person name="van den Bosch T.J.M."/>
            <person name="Rijkers R."/>
            <person name="van Kessel M.A.H.J."/>
            <person name="Jetten M.S.M."/>
            <person name="Welte C.U."/>
        </authorList>
    </citation>
    <scope>NUCLEOTIDE SEQUENCE [LARGE SCALE GENOMIC DNA]</scope>
    <source>
        <strain evidence="1 2">DSM 17706</strain>
    </source>
</reference>
<comment type="caution">
    <text evidence="1">The sequence shown here is derived from an EMBL/GenBank/DDBJ whole genome shotgun (WGS) entry which is preliminary data.</text>
</comment>
<dbReference type="AlphaFoldDB" id="A0A2U1SST7"/>
<gene>
    <name evidence="1" type="ORF">C5689_06350</name>
</gene>
<dbReference type="RefSeq" id="WP_108916434.1">
    <property type="nucleotide sequence ID" value="NZ_CP189553.1"/>
</dbReference>
<evidence type="ECO:0000313" key="1">
    <source>
        <dbReference type="EMBL" id="PWB94681.1"/>
    </source>
</evidence>
<name>A0A2U1SST7_METSR</name>